<keyword evidence="2" id="KW-1185">Reference proteome</keyword>
<protein>
    <recommendedName>
        <fullName evidence="3">DUF4177 domain-containing protein</fullName>
    </recommendedName>
</protein>
<dbReference type="AlphaFoldDB" id="A0A1T4LC08"/>
<evidence type="ECO:0008006" key="3">
    <source>
        <dbReference type="Google" id="ProtNLM"/>
    </source>
</evidence>
<gene>
    <name evidence="1" type="ORF">SAMN04488132_102415</name>
</gene>
<accession>A0A1T4LC08</accession>
<sequence>MKTYKVVPYVAKITTSDTSSMVAEKLEILINDFASQGWTFESVEKFETAVNDPGCFGFGAKTSVNFFQLVVFSKLN</sequence>
<evidence type="ECO:0000313" key="2">
    <source>
        <dbReference type="Proteomes" id="UP000190888"/>
    </source>
</evidence>
<dbReference type="RefSeq" id="WP_078830362.1">
    <property type="nucleotide sequence ID" value="NZ_FUWH01000002.1"/>
</dbReference>
<dbReference type="EMBL" id="FUWH01000002">
    <property type="protein sequence ID" value="SJZ52067.1"/>
    <property type="molecule type" value="Genomic_DNA"/>
</dbReference>
<evidence type="ECO:0000313" key="1">
    <source>
        <dbReference type="EMBL" id="SJZ52067.1"/>
    </source>
</evidence>
<dbReference type="Proteomes" id="UP000190888">
    <property type="component" value="Unassembled WGS sequence"/>
</dbReference>
<reference evidence="1 2" key="1">
    <citation type="submission" date="2017-02" db="EMBL/GenBank/DDBJ databases">
        <authorList>
            <person name="Peterson S.W."/>
        </authorList>
    </citation>
    <scope>NUCLEOTIDE SEQUENCE [LARGE SCALE GENOMIC DNA]</scope>
    <source>
        <strain evidence="1 2">DSM 22335</strain>
    </source>
</reference>
<dbReference type="OrthoDB" id="710926at2"/>
<name>A0A1T4LC08_9BACT</name>
<organism evidence="1 2">
    <name type="scientific">Sediminibacterium ginsengisoli</name>
    <dbReference type="NCBI Taxonomy" id="413434"/>
    <lineage>
        <taxon>Bacteria</taxon>
        <taxon>Pseudomonadati</taxon>
        <taxon>Bacteroidota</taxon>
        <taxon>Chitinophagia</taxon>
        <taxon>Chitinophagales</taxon>
        <taxon>Chitinophagaceae</taxon>
        <taxon>Sediminibacterium</taxon>
    </lineage>
</organism>
<proteinExistence type="predicted"/>